<feature type="region of interest" description="Disordered" evidence="1">
    <location>
        <begin position="145"/>
        <end position="173"/>
    </location>
</feature>
<reference evidence="2 3" key="1">
    <citation type="submission" date="2018-06" db="EMBL/GenBank/DDBJ databases">
        <authorList>
            <consortium name="Pathogen Informatics"/>
            <person name="Doyle S."/>
        </authorList>
    </citation>
    <scope>NUCLEOTIDE SEQUENCE [LARGE SCALE GENOMIC DNA]</scope>
    <source>
        <strain evidence="2 3">NCTC11190</strain>
    </source>
</reference>
<feature type="compositionally biased region" description="Basic residues" evidence="1">
    <location>
        <begin position="149"/>
        <end position="173"/>
    </location>
</feature>
<organism evidence="2 3">
    <name type="scientific">Rikenella microfusus</name>
    <dbReference type="NCBI Taxonomy" id="28139"/>
    <lineage>
        <taxon>Bacteria</taxon>
        <taxon>Pseudomonadati</taxon>
        <taxon>Bacteroidota</taxon>
        <taxon>Bacteroidia</taxon>
        <taxon>Bacteroidales</taxon>
        <taxon>Rikenellaceae</taxon>
        <taxon>Rikenella</taxon>
    </lineage>
</organism>
<evidence type="ECO:0000256" key="1">
    <source>
        <dbReference type="SAM" id="MobiDB-lite"/>
    </source>
</evidence>
<dbReference type="EMBL" id="UGVL01000001">
    <property type="protein sequence ID" value="SUE34695.1"/>
    <property type="molecule type" value="Genomic_DNA"/>
</dbReference>
<accession>A0A379MT32</accession>
<evidence type="ECO:0000313" key="3">
    <source>
        <dbReference type="Proteomes" id="UP000255233"/>
    </source>
</evidence>
<sequence>MVLISVFKYTAFSRFYGCVVAAPCTNYFCRNISDNCNFMLPPVPFCAALRNREAARAQNITITISRVVGRPSPVVAPGWLCGRLTGRLFPRVSAAGGCGPRDREVAKVFPCLFLVRSCQGGTVVSPSALRHKPCDSAISALSGKDRCRSPHRRRSAARRPPRAASRRLWRTRP</sequence>
<dbReference type="AlphaFoldDB" id="A0A379MT32"/>
<keyword evidence="3" id="KW-1185">Reference proteome</keyword>
<proteinExistence type="predicted"/>
<dbReference type="Proteomes" id="UP000255233">
    <property type="component" value="Unassembled WGS sequence"/>
</dbReference>
<protein>
    <submittedName>
        <fullName evidence="2">Uncharacterized protein</fullName>
    </submittedName>
</protein>
<gene>
    <name evidence="2" type="ORF">NCTC11190_01928</name>
</gene>
<name>A0A379MT32_9BACT</name>
<evidence type="ECO:0000313" key="2">
    <source>
        <dbReference type="EMBL" id="SUE34695.1"/>
    </source>
</evidence>